<sequence>MNLSEFILDQLMNQSVSFQCLCLSILSFFICSQYSPDLRPIFFSPYLVASFYRLSKERVLVHALVIGLFCDIGSSYLFGIHTFLYVITAALLYRMHTIFLKDKWLSIPLINSVFALLFSYFSYPTLAFFNHKINCSLYSLLLDAKHAFTIDFIYSGIIYLLPCILTQGIQETRGYLRSRSCY</sequence>
<feature type="transmembrane region" description="Helical" evidence="8">
    <location>
        <begin position="16"/>
        <end position="35"/>
    </location>
</feature>
<accession>Q254F8</accession>
<keyword evidence="7 8" id="KW-0472">Membrane</keyword>
<organism evidence="9 10">
    <name type="scientific">Chlamydia felis (strain Fe/C-56)</name>
    <name type="common">Chlamydophila felis</name>
    <dbReference type="NCBI Taxonomy" id="264202"/>
    <lineage>
        <taxon>Bacteria</taxon>
        <taxon>Pseudomonadati</taxon>
        <taxon>Chlamydiota</taxon>
        <taxon>Chlamydiia</taxon>
        <taxon>Chlamydiales</taxon>
        <taxon>Chlamydiaceae</taxon>
        <taxon>Chlamydia/Chlamydophila group</taxon>
        <taxon>Chlamydia</taxon>
    </lineage>
</organism>
<keyword evidence="9" id="KW-0132">Cell division</keyword>
<protein>
    <submittedName>
        <fullName evidence="9">Cell division related rod shape-determining membrane protein</fullName>
    </submittedName>
</protein>
<evidence type="ECO:0000256" key="6">
    <source>
        <dbReference type="ARBA" id="ARBA00022989"/>
    </source>
</evidence>
<keyword evidence="4 8" id="KW-0812">Transmembrane</keyword>
<keyword evidence="3" id="KW-1003">Cell membrane</keyword>
<dbReference type="HOGENOM" id="CLU_133120_0_0_0"/>
<evidence type="ECO:0000313" key="9">
    <source>
        <dbReference type="EMBL" id="BAE81330.1"/>
    </source>
</evidence>
<evidence type="ECO:0000256" key="7">
    <source>
        <dbReference type="ARBA" id="ARBA00023136"/>
    </source>
</evidence>
<comment type="subcellular location">
    <subcellularLocation>
        <location evidence="1">Cell membrane</location>
        <topology evidence="1">Multi-pass membrane protein</topology>
    </subcellularLocation>
</comment>
<keyword evidence="5" id="KW-0133">Cell shape</keyword>
<dbReference type="EMBL" id="AP006861">
    <property type="protein sequence ID" value="BAE81330.1"/>
    <property type="molecule type" value="Genomic_DNA"/>
</dbReference>
<dbReference type="STRING" id="264202.CF0558"/>
<evidence type="ECO:0000256" key="5">
    <source>
        <dbReference type="ARBA" id="ARBA00022960"/>
    </source>
</evidence>
<evidence type="ECO:0000256" key="3">
    <source>
        <dbReference type="ARBA" id="ARBA00022475"/>
    </source>
</evidence>
<keyword evidence="6 8" id="KW-1133">Transmembrane helix</keyword>
<dbReference type="AlphaFoldDB" id="Q254F8"/>
<dbReference type="Pfam" id="PF04093">
    <property type="entry name" value="MreD"/>
    <property type="match status" value="1"/>
</dbReference>
<gene>
    <name evidence="9" type="primary">mreD</name>
    <name evidence="9" type="ordered locus">CF0558</name>
</gene>
<name>Q254F8_CHLFF</name>
<dbReference type="GO" id="GO:0051301">
    <property type="term" value="P:cell division"/>
    <property type="evidence" value="ECO:0007669"/>
    <property type="project" value="UniProtKB-KW"/>
</dbReference>
<evidence type="ECO:0000256" key="2">
    <source>
        <dbReference type="ARBA" id="ARBA00007776"/>
    </source>
</evidence>
<dbReference type="GO" id="GO:0005886">
    <property type="term" value="C:plasma membrane"/>
    <property type="evidence" value="ECO:0007669"/>
    <property type="project" value="UniProtKB-SubCell"/>
</dbReference>
<dbReference type="Proteomes" id="UP000001260">
    <property type="component" value="Chromosome"/>
</dbReference>
<evidence type="ECO:0000256" key="4">
    <source>
        <dbReference type="ARBA" id="ARBA00022692"/>
    </source>
</evidence>
<dbReference type="GO" id="GO:0008360">
    <property type="term" value="P:regulation of cell shape"/>
    <property type="evidence" value="ECO:0007669"/>
    <property type="project" value="UniProtKB-KW"/>
</dbReference>
<evidence type="ECO:0000256" key="1">
    <source>
        <dbReference type="ARBA" id="ARBA00004651"/>
    </source>
</evidence>
<dbReference type="KEGG" id="cfe:CF0558"/>
<evidence type="ECO:0000313" key="10">
    <source>
        <dbReference type="Proteomes" id="UP000001260"/>
    </source>
</evidence>
<proteinExistence type="inferred from homology"/>
<comment type="similarity">
    <text evidence="2">Belongs to the MreD family.</text>
</comment>
<reference evidence="9 10" key="1">
    <citation type="journal article" date="2006" name="DNA Res.">
        <title>Genome sequence of the cat pathogen, Chlamydophila felis.</title>
        <authorList>
            <person name="Azuma Y."/>
            <person name="Hirakawa H."/>
            <person name="Yamashita A."/>
            <person name="Cai Y."/>
            <person name="Rahman M.A."/>
            <person name="Suzuki H."/>
            <person name="Mitaku S."/>
            <person name="Toh H."/>
            <person name="Goto S."/>
            <person name="Murakami T."/>
            <person name="Sugi K."/>
            <person name="Hayashi H."/>
            <person name="Fukushi H."/>
            <person name="Hattori M."/>
            <person name="Kuhara S."/>
            <person name="Shirai M."/>
        </authorList>
    </citation>
    <scope>NUCLEOTIDE SEQUENCE [LARGE SCALE GENOMIC DNA]</scope>
    <source>
        <strain evidence="9 10">Fe/C-56</strain>
    </source>
</reference>
<keyword evidence="9" id="KW-0131">Cell cycle</keyword>
<keyword evidence="10" id="KW-1185">Reference proteome</keyword>
<feature type="transmembrane region" description="Helical" evidence="8">
    <location>
        <begin position="59"/>
        <end position="92"/>
    </location>
</feature>
<feature type="transmembrane region" description="Helical" evidence="8">
    <location>
        <begin position="104"/>
        <end position="123"/>
    </location>
</feature>
<feature type="transmembrane region" description="Helical" evidence="8">
    <location>
        <begin position="147"/>
        <end position="169"/>
    </location>
</feature>
<dbReference type="InterPro" id="IPR007227">
    <property type="entry name" value="Cell_shape_determining_MreD"/>
</dbReference>
<evidence type="ECO:0000256" key="8">
    <source>
        <dbReference type="SAM" id="Phobius"/>
    </source>
</evidence>